<dbReference type="EMBL" id="BQKB01000042">
    <property type="protein sequence ID" value="GJM53504.1"/>
    <property type="molecule type" value="Genomic_DNA"/>
</dbReference>
<feature type="repeat" description="TPR" evidence="2">
    <location>
        <begin position="596"/>
        <end position="629"/>
    </location>
</feature>
<dbReference type="InterPro" id="IPR036280">
    <property type="entry name" value="Multihaem_cyt_sf"/>
</dbReference>
<dbReference type="InterPro" id="IPR016024">
    <property type="entry name" value="ARM-type_fold"/>
</dbReference>
<organism evidence="5 7">
    <name type="scientific">Capnocytophaga catalasegens</name>
    <dbReference type="NCBI Taxonomy" id="1004260"/>
    <lineage>
        <taxon>Bacteria</taxon>
        <taxon>Pseudomonadati</taxon>
        <taxon>Bacteroidota</taxon>
        <taxon>Flavobacteriia</taxon>
        <taxon>Flavobacteriales</taxon>
        <taxon>Flavobacteriaceae</taxon>
        <taxon>Capnocytophaga</taxon>
    </lineage>
</organism>
<dbReference type="InterPro" id="IPR011990">
    <property type="entry name" value="TPR-like_helical_dom_sf"/>
</dbReference>
<dbReference type="Gene3D" id="1.10.1130.10">
    <property type="entry name" value="Flavocytochrome C3, Chain A"/>
    <property type="match status" value="2"/>
</dbReference>
<dbReference type="PANTHER" id="PTHR35038">
    <property type="entry name" value="DISSIMILATORY SULFITE REDUCTASE SIRA"/>
    <property type="match status" value="1"/>
</dbReference>
<dbReference type="SUPFAM" id="SSF48371">
    <property type="entry name" value="ARM repeat"/>
    <property type="match status" value="1"/>
</dbReference>
<dbReference type="EMBL" id="BQKA01000042">
    <property type="protein sequence ID" value="GJM51185.1"/>
    <property type="molecule type" value="Genomic_DNA"/>
</dbReference>
<sequence>MKINRYISFGFLISLFVIGYFVFKYLQKENVYTSVEKINYTQEYVGSSSCKECHQVEYDQWKQSDHYQAMQEADSISVLGNFDNVTYTADGVTSHFFKKNGKYYINTQGDDRKNRDFQVLYTFGYYPLQQYLTAFEGGRLQVFRQSWDSQKKRWFHQYKNQIIPHNDWLHWTGNAQNWNMMCSTCHSTNLQKNYNPHTDIYQTSYSEQTIGCESCHGAGAKHISYIKSADYQQGVSLDLFIKAQKSEEQNASLQTCFPCHSRRGELSAEKIASAEILDNYIYEIPAKDLYFPDGQALDEVYKYSSFLQSKMYLNGVKCIDCHNPHSGKLKLEKDKVCMQCHTPNYASSNHTFHLENTEASDCRSCHMPTRVYMGNDVRHDHNFAVPRPDLSEKYNVPNACNQCHTDKSAQWARQAIEKWYGKDRKPHFAEDLILGSYRNEKSLSHLSKLLSDKNTPAIIRATAVHYLADIPTQDSFRLIEKELQSTDAQTRYRALLSLMNFPISSIQNKIIPLLKDDVRAVRIATANLLLTQLGKKQAEQLSDFEKARKELETFVLFQSDFATGSAIAGDYYVKMENIPQAIFFYKRALKKDAKLTYVRLNVATLYNQIGANDRALEVLQQALTYQANNAQVHYYLALLYNELNQLSIAKNHFEKAKKCGMNTESLQRNYLLLLEKMRE</sequence>
<evidence type="ECO:0000256" key="2">
    <source>
        <dbReference type="PROSITE-ProRule" id="PRU00339"/>
    </source>
</evidence>
<keyword evidence="2" id="KW-0802">TPR repeat</keyword>
<evidence type="ECO:0000256" key="1">
    <source>
        <dbReference type="ARBA" id="ARBA00022729"/>
    </source>
</evidence>
<dbReference type="SUPFAM" id="SSF48452">
    <property type="entry name" value="TPR-like"/>
    <property type="match status" value="1"/>
</dbReference>
<feature type="domain" description="Cytochrome c-552/4" evidence="4">
    <location>
        <begin position="49"/>
        <end position="75"/>
    </location>
</feature>
<name>A0AAV5AZ26_9FLAO</name>
<keyword evidence="3" id="KW-1133">Transmembrane helix</keyword>
<dbReference type="Pfam" id="PF13435">
    <property type="entry name" value="Cytochrome_C554"/>
    <property type="match status" value="2"/>
</dbReference>
<keyword evidence="8" id="KW-1185">Reference proteome</keyword>
<proteinExistence type="predicted"/>
<accession>A0AAV5AZ26</accession>
<reference evidence="5 8" key="1">
    <citation type="submission" date="2021-11" db="EMBL/GenBank/DDBJ databases">
        <title>Draft genome sequence of Capnocytophaga sp. strain KC07075 isolated from cat oral cavity.</title>
        <authorList>
            <person name="Suzuki M."/>
            <person name="Imaoka K."/>
            <person name="Kimura M."/>
            <person name="Morikawa S."/>
            <person name="Maeda K."/>
        </authorList>
    </citation>
    <scope>NUCLEOTIDE SEQUENCE</scope>
    <source>
        <strain evidence="5">KC07075</strain>
        <strain evidence="6 8">KC07079</strain>
    </source>
</reference>
<dbReference type="PANTHER" id="PTHR35038:SF8">
    <property type="entry name" value="C-TYPE POLYHEME CYTOCHROME OMCC"/>
    <property type="match status" value="1"/>
</dbReference>
<dbReference type="InterPro" id="IPR023155">
    <property type="entry name" value="Cyt_c-552/4"/>
</dbReference>
<dbReference type="Gene3D" id="1.25.10.10">
    <property type="entry name" value="Leucine-rich Repeat Variant"/>
    <property type="match status" value="1"/>
</dbReference>
<dbReference type="AlphaFoldDB" id="A0AAV5AZ26"/>
<feature type="domain" description="Cytochrome c-552/4" evidence="4">
    <location>
        <begin position="176"/>
        <end position="217"/>
    </location>
</feature>
<keyword evidence="3" id="KW-0812">Transmembrane</keyword>
<evidence type="ECO:0000313" key="8">
    <source>
        <dbReference type="Proteomes" id="UP001208692"/>
    </source>
</evidence>
<dbReference type="InterPro" id="IPR019734">
    <property type="entry name" value="TPR_rpt"/>
</dbReference>
<dbReference type="Proteomes" id="UP001208692">
    <property type="component" value="Unassembled WGS sequence"/>
</dbReference>
<dbReference type="InterPro" id="IPR051829">
    <property type="entry name" value="Multiheme_Cytochr_ET"/>
</dbReference>
<evidence type="ECO:0000313" key="5">
    <source>
        <dbReference type="EMBL" id="GJM51185.1"/>
    </source>
</evidence>
<dbReference type="Gene3D" id="1.25.40.10">
    <property type="entry name" value="Tetratricopeptide repeat domain"/>
    <property type="match status" value="1"/>
</dbReference>
<keyword evidence="1" id="KW-0732">Signal</keyword>
<dbReference type="Proteomes" id="UP001207736">
    <property type="component" value="Unassembled WGS sequence"/>
</dbReference>
<comment type="caution">
    <text evidence="5">The sequence shown here is derived from an EMBL/GenBank/DDBJ whole genome shotgun (WGS) entry which is preliminary data.</text>
</comment>
<gene>
    <name evidence="5" type="ORF">RCZ15_21580</name>
    <name evidence="6" type="ORF">RCZ16_18200</name>
</gene>
<evidence type="ECO:0000313" key="6">
    <source>
        <dbReference type="EMBL" id="GJM53504.1"/>
    </source>
</evidence>
<evidence type="ECO:0000256" key="3">
    <source>
        <dbReference type="SAM" id="Phobius"/>
    </source>
</evidence>
<dbReference type="GO" id="GO:0016491">
    <property type="term" value="F:oxidoreductase activity"/>
    <property type="evidence" value="ECO:0007669"/>
    <property type="project" value="TreeGrafter"/>
</dbReference>
<evidence type="ECO:0000313" key="7">
    <source>
        <dbReference type="Proteomes" id="UP001207736"/>
    </source>
</evidence>
<dbReference type="SUPFAM" id="SSF48695">
    <property type="entry name" value="Multiheme cytochromes"/>
    <property type="match status" value="1"/>
</dbReference>
<dbReference type="InterPro" id="IPR011989">
    <property type="entry name" value="ARM-like"/>
</dbReference>
<dbReference type="SMART" id="SM00028">
    <property type="entry name" value="TPR"/>
    <property type="match status" value="3"/>
</dbReference>
<dbReference type="PROSITE" id="PS50005">
    <property type="entry name" value="TPR"/>
    <property type="match status" value="1"/>
</dbReference>
<keyword evidence="3" id="KW-0472">Membrane</keyword>
<dbReference type="RefSeq" id="WP_264845770.1">
    <property type="nucleotide sequence ID" value="NZ_BPMA01000014.1"/>
</dbReference>
<protein>
    <recommendedName>
        <fullName evidence="4">Cytochrome c-552/4 domain-containing protein</fullName>
    </recommendedName>
</protein>
<feature type="transmembrane region" description="Helical" evidence="3">
    <location>
        <begin position="7"/>
        <end position="26"/>
    </location>
</feature>
<evidence type="ECO:0000259" key="4">
    <source>
        <dbReference type="Pfam" id="PF13435"/>
    </source>
</evidence>